<keyword evidence="2" id="KW-0176">Collagen</keyword>
<dbReference type="GO" id="GO:0005581">
    <property type="term" value="C:collagen trimer"/>
    <property type="evidence" value="ECO:0007669"/>
    <property type="project" value="UniProtKB-KW"/>
</dbReference>
<evidence type="ECO:0000313" key="3">
    <source>
        <dbReference type="Proteomes" id="UP000319801"/>
    </source>
</evidence>
<feature type="chain" id="PRO_5021914987" evidence="1">
    <location>
        <begin position="22"/>
        <end position="111"/>
    </location>
</feature>
<proteinExistence type="predicted"/>
<comment type="caution">
    <text evidence="2">The sequence shown here is derived from an EMBL/GenBank/DDBJ whole genome shotgun (WGS) entry which is preliminary data.</text>
</comment>
<organism evidence="2 3">
    <name type="scientific">Bagarius yarrelli</name>
    <name type="common">Goonch</name>
    <name type="synonym">Bagrus yarrelli</name>
    <dbReference type="NCBI Taxonomy" id="175774"/>
    <lineage>
        <taxon>Eukaryota</taxon>
        <taxon>Metazoa</taxon>
        <taxon>Chordata</taxon>
        <taxon>Craniata</taxon>
        <taxon>Vertebrata</taxon>
        <taxon>Euteleostomi</taxon>
        <taxon>Actinopterygii</taxon>
        <taxon>Neopterygii</taxon>
        <taxon>Teleostei</taxon>
        <taxon>Ostariophysi</taxon>
        <taxon>Siluriformes</taxon>
        <taxon>Sisoridae</taxon>
        <taxon>Sisorinae</taxon>
        <taxon>Bagarius</taxon>
    </lineage>
</organism>
<evidence type="ECO:0000313" key="2">
    <source>
        <dbReference type="EMBL" id="TSY69837.1"/>
    </source>
</evidence>
<protein>
    <submittedName>
        <fullName evidence="2">Collagen and calcium-binding EGF domain-containing protein 1</fullName>
    </submittedName>
</protein>
<reference evidence="2 3" key="1">
    <citation type="journal article" date="2019" name="Genome Biol. Evol.">
        <title>Whole-Genome Sequencing of the Giant Devil Catfish, Bagarius yarrelli.</title>
        <authorList>
            <person name="Jiang W."/>
            <person name="Lv Y."/>
            <person name="Cheng L."/>
            <person name="Yang K."/>
            <person name="Chao B."/>
            <person name="Wang X."/>
            <person name="Li Y."/>
            <person name="Pan X."/>
            <person name="You X."/>
            <person name="Zhang Y."/>
            <person name="Yang J."/>
            <person name="Li J."/>
            <person name="Zhang X."/>
            <person name="Liu S."/>
            <person name="Sun C."/>
            <person name="Yang J."/>
            <person name="Shi Q."/>
        </authorList>
    </citation>
    <scope>NUCLEOTIDE SEQUENCE [LARGE SCALE GENOMIC DNA]</scope>
    <source>
        <strain evidence="2">JWS20170419001</strain>
        <tissue evidence="2">Muscle</tissue>
    </source>
</reference>
<gene>
    <name evidence="2" type="ORF">Baya_14119</name>
</gene>
<dbReference type="AlphaFoldDB" id="A0A556V7U7"/>
<name>A0A556V7U7_BAGYA</name>
<feature type="signal peptide" evidence="1">
    <location>
        <begin position="1"/>
        <end position="21"/>
    </location>
</feature>
<keyword evidence="1" id="KW-0732">Signal</keyword>
<dbReference type="Proteomes" id="UP000319801">
    <property type="component" value="Unassembled WGS sequence"/>
</dbReference>
<accession>A0A556V7U7</accession>
<keyword evidence="3" id="KW-1185">Reference proteome</keyword>
<evidence type="ECO:0000256" key="1">
    <source>
        <dbReference type="SAM" id="SignalP"/>
    </source>
</evidence>
<dbReference type="EMBL" id="VCAZ01000149">
    <property type="protein sequence ID" value="TSY69837.1"/>
    <property type="molecule type" value="Genomic_DNA"/>
</dbReference>
<dbReference type="OrthoDB" id="9946071at2759"/>
<sequence>MPSSSFSAVTLLLVFAFVSHGSQWTFRKEQEDASREVCSENNIATTKYPCVKSTGEVTTCYRNIIINSSSSSSFNWILDPSQKRRTCMCTLSLFIHREEKRREEKRREEKK</sequence>